<organism evidence="2 3">
    <name type="scientific">Daphnia magna</name>
    <dbReference type="NCBI Taxonomy" id="35525"/>
    <lineage>
        <taxon>Eukaryota</taxon>
        <taxon>Metazoa</taxon>
        <taxon>Ecdysozoa</taxon>
        <taxon>Arthropoda</taxon>
        <taxon>Crustacea</taxon>
        <taxon>Branchiopoda</taxon>
        <taxon>Diplostraca</taxon>
        <taxon>Cladocera</taxon>
        <taxon>Anomopoda</taxon>
        <taxon>Daphniidae</taxon>
        <taxon>Daphnia</taxon>
    </lineage>
</organism>
<reference evidence="2 3" key="1">
    <citation type="journal article" date="2023" name="Nucleic Acids Res.">
        <title>The hologenome of Daphnia magna reveals possible DNA methylation and microbiome-mediated evolution of the host genome.</title>
        <authorList>
            <person name="Chaturvedi A."/>
            <person name="Li X."/>
            <person name="Dhandapani V."/>
            <person name="Marshall H."/>
            <person name="Kissane S."/>
            <person name="Cuenca-Cambronero M."/>
            <person name="Asole G."/>
            <person name="Calvet F."/>
            <person name="Ruiz-Romero M."/>
            <person name="Marangio P."/>
            <person name="Guigo R."/>
            <person name="Rago D."/>
            <person name="Mirbahai L."/>
            <person name="Eastwood N."/>
            <person name="Colbourne J.K."/>
            <person name="Zhou J."/>
            <person name="Mallon E."/>
            <person name="Orsini L."/>
        </authorList>
    </citation>
    <scope>NUCLEOTIDE SEQUENCE [LARGE SCALE GENOMIC DNA]</scope>
    <source>
        <strain evidence="2">LRV0_1</strain>
    </source>
</reference>
<evidence type="ECO:0000313" key="2">
    <source>
        <dbReference type="EMBL" id="KAK4012028.1"/>
    </source>
</evidence>
<comment type="caution">
    <text evidence="2">The sequence shown here is derived from an EMBL/GenBank/DDBJ whole genome shotgun (WGS) entry which is preliminary data.</text>
</comment>
<protein>
    <submittedName>
        <fullName evidence="2">Uncharacterized protein</fullName>
    </submittedName>
</protein>
<gene>
    <name evidence="2" type="ORF">OUZ56_021130</name>
</gene>
<name>A0ABQ9ZGG7_9CRUS</name>
<dbReference type="EMBL" id="JAOYFB010000003">
    <property type="protein sequence ID" value="KAK4012028.1"/>
    <property type="molecule type" value="Genomic_DNA"/>
</dbReference>
<evidence type="ECO:0000313" key="3">
    <source>
        <dbReference type="Proteomes" id="UP001234178"/>
    </source>
</evidence>
<feature type="compositionally biased region" description="Basic residues" evidence="1">
    <location>
        <begin position="63"/>
        <end position="89"/>
    </location>
</feature>
<accession>A0ABQ9ZGG7</accession>
<evidence type="ECO:0000256" key="1">
    <source>
        <dbReference type="SAM" id="MobiDB-lite"/>
    </source>
</evidence>
<sequence length="113" mass="13427">MLYNTRQSSLSWTDENRTVNESEFKEEIGMIAERFRDVVHDVGFQQICTTLYRQMDSSSTIKYKQKNWKSYGKKRQQRKKNNKTGRKNRQKVETVEEVENIAVKPVLKMSSTE</sequence>
<feature type="region of interest" description="Disordered" evidence="1">
    <location>
        <begin position="61"/>
        <end position="93"/>
    </location>
</feature>
<dbReference type="Proteomes" id="UP001234178">
    <property type="component" value="Unassembled WGS sequence"/>
</dbReference>
<keyword evidence="3" id="KW-1185">Reference proteome</keyword>
<proteinExistence type="predicted"/>